<comment type="caution">
    <text evidence="5">The sequence shown here is derived from an EMBL/GenBank/DDBJ whole genome shotgun (WGS) entry which is preliminary data.</text>
</comment>
<feature type="coiled-coil region" evidence="3">
    <location>
        <begin position="176"/>
        <end position="203"/>
    </location>
</feature>
<protein>
    <recommendedName>
        <fullName evidence="4">Tyr recombinase domain-containing protein</fullName>
    </recommendedName>
</protein>
<dbReference type="InterPro" id="IPR050090">
    <property type="entry name" value="Tyrosine_recombinase_XerCD"/>
</dbReference>
<keyword evidence="3" id="KW-0175">Coiled coil</keyword>
<name>A0A0F9WJR6_9ZZZZ</name>
<reference evidence="5" key="1">
    <citation type="journal article" date="2015" name="Nature">
        <title>Complex archaea that bridge the gap between prokaryotes and eukaryotes.</title>
        <authorList>
            <person name="Spang A."/>
            <person name="Saw J.H."/>
            <person name="Jorgensen S.L."/>
            <person name="Zaremba-Niedzwiedzka K."/>
            <person name="Martijn J."/>
            <person name="Lind A.E."/>
            <person name="van Eijk R."/>
            <person name="Schleper C."/>
            <person name="Guy L."/>
            <person name="Ettema T.J."/>
        </authorList>
    </citation>
    <scope>NUCLEOTIDE SEQUENCE</scope>
</reference>
<dbReference type="Pfam" id="PF00589">
    <property type="entry name" value="Phage_integrase"/>
    <property type="match status" value="1"/>
</dbReference>
<dbReference type="SUPFAM" id="SSF47823">
    <property type="entry name" value="lambda integrase-like, N-terminal domain"/>
    <property type="match status" value="1"/>
</dbReference>
<evidence type="ECO:0000259" key="4">
    <source>
        <dbReference type="PROSITE" id="PS51898"/>
    </source>
</evidence>
<dbReference type="PANTHER" id="PTHR30349:SF41">
    <property type="entry name" value="INTEGRASE_RECOMBINASE PROTEIN MJ0367-RELATED"/>
    <property type="match status" value="1"/>
</dbReference>
<gene>
    <name evidence="5" type="ORF">LCGC14_0271100</name>
</gene>
<dbReference type="GO" id="GO:0015074">
    <property type="term" value="P:DNA integration"/>
    <property type="evidence" value="ECO:0007669"/>
    <property type="project" value="InterPro"/>
</dbReference>
<evidence type="ECO:0000256" key="3">
    <source>
        <dbReference type="SAM" id="Coils"/>
    </source>
</evidence>
<accession>A0A0F9WJR6</accession>
<dbReference type="GO" id="GO:0003677">
    <property type="term" value="F:DNA binding"/>
    <property type="evidence" value="ECO:0007669"/>
    <property type="project" value="UniProtKB-KW"/>
</dbReference>
<evidence type="ECO:0000256" key="2">
    <source>
        <dbReference type="ARBA" id="ARBA00023172"/>
    </source>
</evidence>
<dbReference type="AlphaFoldDB" id="A0A0F9WJR6"/>
<sequence>MRKPPALPSASEPRDATSFPESITRVLTVEDHATLAHLLRRGIGENSLRATRSDLGYLEAWSFACDGEPLVWPPSKEIVLRFIAHHLWDPDQRAIDTNHGMPSFVQEALIRSGYLRVEGPHAPSTVQRRISTWRSLCKWRSVEHPFSTPEVSKTLRAAIRASTRPKRKKSKRMVDIALIEELLDHLDLQIDSAESDNAEVAAQRLQAYRDRALLAVMFASGGRRRSEISDLMWGQIYELEPITTEDPEHPNGIPSMGLYLGRTKTTDVGEMATVFLSGRAVTALTDWQVAVSKSSGPVFRRISRWGHVYDTSISAHSVNAVLKKRLAEIGLDPVDFSAHGVRAGYITSALKAGIPAPEVMEQTLHRSLETLMGYFSDEQQRKGRAARLL</sequence>
<dbReference type="InterPro" id="IPR010998">
    <property type="entry name" value="Integrase_recombinase_N"/>
</dbReference>
<dbReference type="InterPro" id="IPR013762">
    <property type="entry name" value="Integrase-like_cat_sf"/>
</dbReference>
<dbReference type="PROSITE" id="PS51898">
    <property type="entry name" value="TYR_RECOMBINASE"/>
    <property type="match status" value="1"/>
</dbReference>
<organism evidence="5">
    <name type="scientific">marine sediment metagenome</name>
    <dbReference type="NCBI Taxonomy" id="412755"/>
    <lineage>
        <taxon>unclassified sequences</taxon>
        <taxon>metagenomes</taxon>
        <taxon>ecological metagenomes</taxon>
    </lineage>
</organism>
<keyword evidence="1" id="KW-0238">DNA-binding</keyword>
<keyword evidence="2" id="KW-0233">DNA recombination</keyword>
<evidence type="ECO:0000313" key="5">
    <source>
        <dbReference type="EMBL" id="KKN86241.1"/>
    </source>
</evidence>
<proteinExistence type="predicted"/>
<feature type="domain" description="Tyr recombinase" evidence="4">
    <location>
        <begin position="181"/>
        <end position="387"/>
    </location>
</feature>
<dbReference type="SUPFAM" id="SSF56349">
    <property type="entry name" value="DNA breaking-rejoining enzymes"/>
    <property type="match status" value="1"/>
</dbReference>
<evidence type="ECO:0000256" key="1">
    <source>
        <dbReference type="ARBA" id="ARBA00023125"/>
    </source>
</evidence>
<dbReference type="InterPro" id="IPR002104">
    <property type="entry name" value="Integrase_catalytic"/>
</dbReference>
<dbReference type="InterPro" id="IPR011010">
    <property type="entry name" value="DNA_brk_join_enz"/>
</dbReference>
<dbReference type="EMBL" id="LAZR01000150">
    <property type="protein sequence ID" value="KKN86241.1"/>
    <property type="molecule type" value="Genomic_DNA"/>
</dbReference>
<dbReference type="PANTHER" id="PTHR30349">
    <property type="entry name" value="PHAGE INTEGRASE-RELATED"/>
    <property type="match status" value="1"/>
</dbReference>
<dbReference type="GO" id="GO:0006310">
    <property type="term" value="P:DNA recombination"/>
    <property type="evidence" value="ECO:0007669"/>
    <property type="project" value="UniProtKB-KW"/>
</dbReference>
<dbReference type="Gene3D" id="1.10.150.130">
    <property type="match status" value="1"/>
</dbReference>
<dbReference type="Gene3D" id="1.10.443.10">
    <property type="entry name" value="Intergrase catalytic core"/>
    <property type="match status" value="1"/>
</dbReference>